<organism evidence="13">
    <name type="scientific">Schistocephalus solidus</name>
    <name type="common">Tapeworm</name>
    <dbReference type="NCBI Taxonomy" id="70667"/>
    <lineage>
        <taxon>Eukaryota</taxon>
        <taxon>Metazoa</taxon>
        <taxon>Spiralia</taxon>
        <taxon>Lophotrochozoa</taxon>
        <taxon>Platyhelminthes</taxon>
        <taxon>Cestoda</taxon>
        <taxon>Eucestoda</taxon>
        <taxon>Diphyllobothriidea</taxon>
        <taxon>Diphyllobothriidae</taxon>
        <taxon>Schistocephalus</taxon>
    </lineage>
</organism>
<dbReference type="EMBL" id="GEEE01009687">
    <property type="protein sequence ID" value="JAP53538.1"/>
    <property type="molecule type" value="Transcribed_RNA"/>
</dbReference>
<evidence type="ECO:0000256" key="10">
    <source>
        <dbReference type="ARBA" id="ARBA00038871"/>
    </source>
</evidence>
<dbReference type="FunFam" id="3.40.50.300:FF:001054">
    <property type="entry name" value="ATPase, AAA family, putative"/>
    <property type="match status" value="1"/>
</dbReference>
<dbReference type="FunFam" id="1.10.8.60:FF:000022">
    <property type="entry name" value="Fidgetin like 1"/>
    <property type="match status" value="1"/>
</dbReference>
<evidence type="ECO:0000256" key="7">
    <source>
        <dbReference type="ARBA" id="ARBA00023136"/>
    </source>
</evidence>
<dbReference type="SMART" id="SM00382">
    <property type="entry name" value="AAA"/>
    <property type="match status" value="1"/>
</dbReference>
<evidence type="ECO:0000256" key="9">
    <source>
        <dbReference type="ARBA" id="ARBA00036378"/>
    </source>
</evidence>
<dbReference type="PANTHER" id="PTHR23074:SF86">
    <property type="entry name" value="SPASTIN"/>
    <property type="match status" value="1"/>
</dbReference>
<keyword evidence="4" id="KW-0493">Microtubule</keyword>
<dbReference type="GO" id="GO:0005874">
    <property type="term" value="C:microtubule"/>
    <property type="evidence" value="ECO:0007669"/>
    <property type="project" value="UniProtKB-KW"/>
</dbReference>
<name>A0A0X3NUQ3_SCHSO</name>
<dbReference type="PANTHER" id="PTHR23074">
    <property type="entry name" value="AAA DOMAIN-CONTAINING"/>
    <property type="match status" value="1"/>
</dbReference>
<keyword evidence="3" id="KW-0963">Cytoplasm</keyword>
<reference evidence="13" key="1">
    <citation type="submission" date="2016-01" db="EMBL/GenBank/DDBJ databases">
        <title>Reference transcriptome for the parasite Schistocephalus solidus: insights into the molecular evolution of parasitism.</title>
        <authorList>
            <person name="Hebert F.O."/>
            <person name="Grambauer S."/>
            <person name="Barber I."/>
            <person name="Landry C.R."/>
            <person name="Aubin-Horth N."/>
        </authorList>
    </citation>
    <scope>NUCLEOTIDE SEQUENCE</scope>
</reference>
<dbReference type="EMBL" id="GEEE01019907">
    <property type="protein sequence ID" value="JAP43318.1"/>
    <property type="molecule type" value="Transcribed_RNA"/>
</dbReference>
<keyword evidence="8" id="KW-0413">Isomerase</keyword>
<evidence type="ECO:0000256" key="6">
    <source>
        <dbReference type="ARBA" id="ARBA00022840"/>
    </source>
</evidence>
<comment type="catalytic activity">
    <reaction evidence="9">
        <text>n ATP + n H2O + a microtubule = n ADP + n phosphate + (n+1) alpha/beta tubulin heterodimers.</text>
        <dbReference type="EC" id="5.6.1.1"/>
    </reaction>
</comment>
<dbReference type="Gene3D" id="1.10.8.60">
    <property type="match status" value="1"/>
</dbReference>
<evidence type="ECO:0000256" key="4">
    <source>
        <dbReference type="ARBA" id="ARBA00022701"/>
    </source>
</evidence>
<evidence type="ECO:0000313" key="13">
    <source>
        <dbReference type="EMBL" id="JAP43318.1"/>
    </source>
</evidence>
<dbReference type="InterPro" id="IPR003959">
    <property type="entry name" value="ATPase_AAA_core"/>
</dbReference>
<dbReference type="GO" id="GO:0005524">
    <property type="term" value="F:ATP binding"/>
    <property type="evidence" value="ECO:0007669"/>
    <property type="project" value="UniProtKB-KW"/>
</dbReference>
<dbReference type="Gene3D" id="1.20.58.80">
    <property type="entry name" value="Phosphotransferase system, lactose/cellobiose-type IIA subunit"/>
    <property type="match status" value="1"/>
</dbReference>
<keyword evidence="6 11" id="KW-0067">ATP-binding</keyword>
<keyword evidence="5 11" id="KW-0547">Nucleotide-binding</keyword>
<dbReference type="Pfam" id="PF17862">
    <property type="entry name" value="AAA_lid_3"/>
    <property type="match status" value="1"/>
</dbReference>
<evidence type="ECO:0000256" key="11">
    <source>
        <dbReference type="RuleBase" id="RU003651"/>
    </source>
</evidence>
<evidence type="ECO:0000256" key="8">
    <source>
        <dbReference type="ARBA" id="ARBA00023235"/>
    </source>
</evidence>
<keyword evidence="7" id="KW-0472">Membrane</keyword>
<feature type="domain" description="AAA+ ATPase" evidence="12">
    <location>
        <begin position="179"/>
        <end position="316"/>
    </location>
</feature>
<evidence type="ECO:0000256" key="5">
    <source>
        <dbReference type="ARBA" id="ARBA00022741"/>
    </source>
</evidence>
<dbReference type="InterPro" id="IPR027417">
    <property type="entry name" value="P-loop_NTPase"/>
</dbReference>
<dbReference type="SUPFAM" id="SSF52540">
    <property type="entry name" value="P-loop containing nucleoside triphosphate hydrolases"/>
    <property type="match status" value="1"/>
</dbReference>
<protein>
    <recommendedName>
        <fullName evidence="10">microtubule-severing ATPase</fullName>
        <ecNumber evidence="10">5.6.1.1</ecNumber>
    </recommendedName>
</protein>
<evidence type="ECO:0000256" key="3">
    <source>
        <dbReference type="ARBA" id="ARBA00022490"/>
    </source>
</evidence>
<accession>A0A0X3NUQ3</accession>
<proteinExistence type="inferred from homology"/>
<dbReference type="GO" id="GO:0005737">
    <property type="term" value="C:cytoplasm"/>
    <property type="evidence" value="ECO:0007669"/>
    <property type="project" value="UniProtKB-SubCell"/>
</dbReference>
<comment type="similarity">
    <text evidence="2 11">Belongs to the AAA ATPase family.</text>
</comment>
<dbReference type="InterPro" id="IPR015415">
    <property type="entry name" value="Spast_Vps4_C"/>
</dbReference>
<evidence type="ECO:0000256" key="1">
    <source>
        <dbReference type="ARBA" id="ARBA00004496"/>
    </source>
</evidence>
<dbReference type="AlphaFoldDB" id="A0A0X3NUQ3"/>
<dbReference type="Gene3D" id="3.40.50.300">
    <property type="entry name" value="P-loop containing nucleotide triphosphate hydrolases"/>
    <property type="match status" value="1"/>
</dbReference>
<dbReference type="InterPro" id="IPR003593">
    <property type="entry name" value="AAA+_ATPase"/>
</dbReference>
<dbReference type="InterPro" id="IPR050304">
    <property type="entry name" value="MT-severing_AAA_ATPase"/>
</dbReference>
<dbReference type="Pfam" id="PF09336">
    <property type="entry name" value="Vps4_C"/>
    <property type="match status" value="1"/>
</dbReference>
<dbReference type="PROSITE" id="PS00674">
    <property type="entry name" value="AAA"/>
    <property type="match status" value="1"/>
</dbReference>
<evidence type="ECO:0000259" key="12">
    <source>
        <dbReference type="SMART" id="SM00382"/>
    </source>
</evidence>
<evidence type="ECO:0000256" key="2">
    <source>
        <dbReference type="ARBA" id="ARBA00006914"/>
    </source>
</evidence>
<comment type="subcellular location">
    <subcellularLocation>
        <location evidence="1">Cytoplasm</location>
    </subcellularLocation>
</comment>
<dbReference type="GO" id="GO:0016887">
    <property type="term" value="F:ATP hydrolysis activity"/>
    <property type="evidence" value="ECO:0007669"/>
    <property type="project" value="InterPro"/>
</dbReference>
<sequence>MATANRSLGEAWKVYNSACKSIEAAVVLEENHGSVQEALKHYKTAITALDRALTSPAVKGSNSQDMIEVRSKMKKYRDLAAERCVVLTKPQTSSAPVTTRKILPPAAQRSNSEAKSTAFEKLKKYDQALVGKILDDVLTDCSQVSFDDIAGNEEVKEHLRETVIYPAVRPELFTGLRSPVRGILLFGPPGNGKTMLAKAVATESKCVFLNISAASILSKWVGDSERYVKVLFAVARALEPAIIFLDEVDALLIARKEDSNNVGRRVLTQFLTEVDGAASGEERILVLGATNRPQELDDAALRRFPKRLLVPMPDLDARAQLLTILLHNQPDITLSASEINRVAQVTDGYSASDLTQLAKDAALGPIRELKPGQLQKIPKSALRPVRLKDFTDSLQRIRPSLNNQSLQSYTKWNNSFGEGRSTGTAGAGSLSFLSKLFS</sequence>
<dbReference type="EC" id="5.6.1.1" evidence="10"/>
<dbReference type="InterPro" id="IPR041569">
    <property type="entry name" value="AAA_lid_3"/>
</dbReference>
<gene>
    <name evidence="13" type="primary">SPAST</name>
    <name evidence="13" type="ORF">TR137288</name>
</gene>
<dbReference type="Pfam" id="PF00004">
    <property type="entry name" value="AAA"/>
    <property type="match status" value="1"/>
</dbReference>
<dbReference type="GO" id="GO:0008568">
    <property type="term" value="F:microtubule severing ATPase activity"/>
    <property type="evidence" value="ECO:0007669"/>
    <property type="project" value="UniProtKB-EC"/>
</dbReference>
<dbReference type="InterPro" id="IPR003960">
    <property type="entry name" value="ATPase_AAA_CS"/>
</dbReference>